<evidence type="ECO:0000256" key="4">
    <source>
        <dbReference type="ARBA" id="ARBA00022824"/>
    </source>
</evidence>
<feature type="region of interest" description="Disordered" evidence="7">
    <location>
        <begin position="1"/>
        <end position="22"/>
    </location>
</feature>
<dbReference type="InterPro" id="IPR022764">
    <property type="entry name" value="Peptidase_S54_rhomboid_dom"/>
</dbReference>
<dbReference type="OrthoDB" id="2146116at2759"/>
<dbReference type="EMBL" id="NIVC01000843">
    <property type="protein sequence ID" value="PAA76095.1"/>
    <property type="molecule type" value="Genomic_DNA"/>
</dbReference>
<feature type="region of interest" description="Disordered" evidence="7">
    <location>
        <begin position="233"/>
        <end position="253"/>
    </location>
</feature>
<proteinExistence type="inferred from homology"/>
<evidence type="ECO:0000313" key="11">
    <source>
        <dbReference type="Proteomes" id="UP000215902"/>
    </source>
</evidence>
<feature type="compositionally biased region" description="Low complexity" evidence="7">
    <location>
        <begin position="94"/>
        <end position="113"/>
    </location>
</feature>
<dbReference type="Gene3D" id="1.20.1540.10">
    <property type="entry name" value="Rhomboid-like"/>
    <property type="match status" value="1"/>
</dbReference>
<dbReference type="Pfam" id="PF01694">
    <property type="entry name" value="Rhomboid"/>
    <property type="match status" value="1"/>
</dbReference>
<dbReference type="PANTHER" id="PTHR45965:SF3">
    <property type="entry name" value="INACTIVE RHOMBOID PROTEIN 1"/>
    <property type="match status" value="1"/>
</dbReference>
<gene>
    <name evidence="10" type="ORF">BOX15_Mlig033336g18</name>
</gene>
<feature type="region of interest" description="Disordered" evidence="7">
    <location>
        <begin position="176"/>
        <end position="195"/>
    </location>
</feature>
<comment type="caution">
    <text evidence="10">The sequence shown here is derived from an EMBL/GenBank/DDBJ whole genome shotgun (WGS) entry which is preliminary data.</text>
</comment>
<evidence type="ECO:0000256" key="1">
    <source>
        <dbReference type="ARBA" id="ARBA00004477"/>
    </source>
</evidence>
<feature type="transmembrane region" description="Helical" evidence="8">
    <location>
        <begin position="651"/>
        <end position="668"/>
    </location>
</feature>
<feature type="region of interest" description="Disordered" evidence="7">
    <location>
        <begin position="143"/>
        <end position="165"/>
    </location>
</feature>
<feature type="compositionally biased region" description="Low complexity" evidence="7">
    <location>
        <begin position="121"/>
        <end position="130"/>
    </location>
</feature>
<evidence type="ECO:0000313" key="10">
    <source>
        <dbReference type="EMBL" id="PAA76095.1"/>
    </source>
</evidence>
<keyword evidence="6 8" id="KW-0472">Membrane</keyword>
<evidence type="ECO:0000256" key="2">
    <source>
        <dbReference type="ARBA" id="ARBA00009045"/>
    </source>
</evidence>
<dbReference type="SUPFAM" id="SSF144091">
    <property type="entry name" value="Rhomboid-like"/>
    <property type="match status" value="1"/>
</dbReference>
<keyword evidence="4" id="KW-0256">Endoplasmic reticulum</keyword>
<accession>A0A267FQN9</accession>
<dbReference type="STRING" id="282301.A0A267FQN9"/>
<sequence>GEANLTAAASQSKQASHIKQSNLHRQDALDYSGAESVTGATNWQQSLLAKARDAWYAALGVSNEATADRWNERRLNLVARYANAVTDLPEEDQPQQQQQHQRYPLSRQLSQQRGSRRAGSRSRGNALSSAYNGGRSLLVRLASSSRSMRSRQKQRHGSGPAASTAADAIQLQTITNAEPSASRQTDATSPDRLSPVGWVQRMPTVRIATPPSTPIESANNMASSVYMSVETEQERPEASLAAAGDQESTTNTTTAQVVDPPLTAQYRAYFTWWISTVQCLIMLVLLFSTELAHPGLSVQATRSASLPNRYTLMSTVCAIDYQNLFIGPRLPDLIRCGAKYAPCMRWMPELYNRVLGPQLVAENSSGCCVLNDGSACFQSTKRLCPAGSATWLRWTADSPGPGNRTSGPVCGQDPRTCLDPPSLEPSQWPDDITRWPPCRRSLPASSLTSTSKISTSSSINAEVKHLTCPVSAAPCCVGIKGECVLTTTERCKFLRGRFHPEVRLCSQVNCLDESCGLFGGISTDSKPNQWYRIFTSLFIHSGLLSLLLSLFVQLRLLVQVEHLAGWHRTAAIYLGSGLYGNLVSLNLLPNLVDAGPAPAQLGALCPLGLELLMSAKQLSSPRFGPFIALTFCVIAVLLASLLPWFDLAANAGGLISGCLLTPVLLPHVKLGKRLCSRAAVLCLCALVWLVTIVGLALVFLFTTVQSCRCAAIGALWLAALQDCWLAAMEAEMPLWTGLLICAAMRTCVACSQPSVLDDWLRALSSDFTKALQALAHPQTGVYSGLNFIYR</sequence>
<comment type="subcellular location">
    <subcellularLocation>
        <location evidence="1">Endoplasmic reticulum membrane</location>
        <topology evidence="1">Multi-pass membrane protein</topology>
    </subcellularLocation>
</comment>
<keyword evidence="3 8" id="KW-0812">Transmembrane</keyword>
<evidence type="ECO:0000256" key="5">
    <source>
        <dbReference type="ARBA" id="ARBA00022989"/>
    </source>
</evidence>
<dbReference type="PANTHER" id="PTHR45965">
    <property type="entry name" value="INACTIVE RHOMBOID PROTEIN"/>
    <property type="match status" value="1"/>
</dbReference>
<keyword evidence="11" id="KW-1185">Reference proteome</keyword>
<dbReference type="GO" id="GO:0004252">
    <property type="term" value="F:serine-type endopeptidase activity"/>
    <property type="evidence" value="ECO:0007669"/>
    <property type="project" value="InterPro"/>
</dbReference>
<keyword evidence="5 8" id="KW-1133">Transmembrane helix</keyword>
<feature type="compositionally biased region" description="Polar residues" evidence="7">
    <location>
        <begin position="176"/>
        <end position="188"/>
    </location>
</feature>
<dbReference type="GO" id="GO:0005789">
    <property type="term" value="C:endoplasmic reticulum membrane"/>
    <property type="evidence" value="ECO:0007669"/>
    <property type="project" value="UniProtKB-SubCell"/>
</dbReference>
<feature type="transmembrane region" description="Helical" evidence="8">
    <location>
        <begin position="625"/>
        <end position="645"/>
    </location>
</feature>
<feature type="compositionally biased region" description="Polar residues" evidence="7">
    <location>
        <begin position="7"/>
        <end position="22"/>
    </location>
</feature>
<feature type="region of interest" description="Disordered" evidence="7">
    <location>
        <begin position="88"/>
        <end position="130"/>
    </location>
</feature>
<dbReference type="GO" id="GO:0050708">
    <property type="term" value="P:regulation of protein secretion"/>
    <property type="evidence" value="ECO:0007669"/>
    <property type="project" value="TreeGrafter"/>
</dbReference>
<evidence type="ECO:0000256" key="6">
    <source>
        <dbReference type="ARBA" id="ARBA00023136"/>
    </source>
</evidence>
<feature type="non-terminal residue" evidence="10">
    <location>
        <position position="1"/>
    </location>
</feature>
<name>A0A267FQN9_9PLAT</name>
<reference evidence="10 11" key="1">
    <citation type="submission" date="2017-06" db="EMBL/GenBank/DDBJ databases">
        <title>A platform for efficient transgenesis in Macrostomum lignano, a flatworm model organism for stem cell research.</title>
        <authorList>
            <person name="Berezikov E."/>
        </authorList>
    </citation>
    <scope>NUCLEOTIDE SEQUENCE [LARGE SCALE GENOMIC DNA]</scope>
    <source>
        <strain evidence="10">DV1</strain>
        <tissue evidence="10">Whole organism</tissue>
    </source>
</reference>
<organism evidence="10 11">
    <name type="scientific">Macrostomum lignano</name>
    <dbReference type="NCBI Taxonomy" id="282301"/>
    <lineage>
        <taxon>Eukaryota</taxon>
        <taxon>Metazoa</taxon>
        <taxon>Spiralia</taxon>
        <taxon>Lophotrochozoa</taxon>
        <taxon>Platyhelminthes</taxon>
        <taxon>Rhabditophora</taxon>
        <taxon>Macrostomorpha</taxon>
        <taxon>Macrostomida</taxon>
        <taxon>Macrostomidae</taxon>
        <taxon>Macrostomum</taxon>
    </lineage>
</organism>
<feature type="transmembrane region" description="Helical" evidence="8">
    <location>
        <begin position="570"/>
        <end position="588"/>
    </location>
</feature>
<feature type="transmembrane region" description="Helical" evidence="8">
    <location>
        <begin position="680"/>
        <end position="701"/>
    </location>
</feature>
<dbReference type="GO" id="GO:0042058">
    <property type="term" value="P:regulation of epidermal growth factor receptor signaling pathway"/>
    <property type="evidence" value="ECO:0007669"/>
    <property type="project" value="TreeGrafter"/>
</dbReference>
<dbReference type="Proteomes" id="UP000215902">
    <property type="component" value="Unassembled WGS sequence"/>
</dbReference>
<evidence type="ECO:0000256" key="3">
    <source>
        <dbReference type="ARBA" id="ARBA00022692"/>
    </source>
</evidence>
<dbReference type="AlphaFoldDB" id="A0A267FQN9"/>
<comment type="similarity">
    <text evidence="2">Belongs to the peptidase S54 family.</text>
</comment>
<dbReference type="InterPro" id="IPR035952">
    <property type="entry name" value="Rhomboid-like_sf"/>
</dbReference>
<protein>
    <recommendedName>
        <fullName evidence="9">Peptidase S54 rhomboid domain-containing protein</fullName>
    </recommendedName>
</protein>
<evidence type="ECO:0000256" key="7">
    <source>
        <dbReference type="SAM" id="MobiDB-lite"/>
    </source>
</evidence>
<evidence type="ECO:0000256" key="8">
    <source>
        <dbReference type="SAM" id="Phobius"/>
    </source>
</evidence>
<dbReference type="InterPro" id="IPR051512">
    <property type="entry name" value="Inactive_Rhomboid"/>
</dbReference>
<feature type="domain" description="Peptidase S54 rhomboid" evidence="9">
    <location>
        <begin position="528"/>
        <end position="665"/>
    </location>
</feature>
<feature type="transmembrane region" description="Helical" evidence="8">
    <location>
        <begin position="537"/>
        <end position="558"/>
    </location>
</feature>
<evidence type="ECO:0000259" key="9">
    <source>
        <dbReference type="Pfam" id="PF01694"/>
    </source>
</evidence>